<evidence type="ECO:0000313" key="12">
    <source>
        <dbReference type="Proteomes" id="UP000023152"/>
    </source>
</evidence>
<comment type="subcellular location">
    <subcellularLocation>
        <location evidence="1">Cytoplasm</location>
        <location evidence="1">Cytoskeleton</location>
        <location evidence="1">Cilium axoneme</location>
    </subcellularLocation>
</comment>
<keyword evidence="9" id="KW-1133">Transmembrane helix</keyword>
<feature type="compositionally biased region" description="Basic and acidic residues" evidence="8">
    <location>
        <begin position="301"/>
        <end position="323"/>
    </location>
</feature>
<dbReference type="OrthoDB" id="1935234at2759"/>
<evidence type="ECO:0000256" key="4">
    <source>
        <dbReference type="ARBA" id="ARBA00022737"/>
    </source>
</evidence>
<keyword evidence="4" id="KW-0677">Repeat</keyword>
<keyword evidence="7" id="KW-0966">Cell projection</keyword>
<evidence type="ECO:0000256" key="7">
    <source>
        <dbReference type="ARBA" id="ARBA00023273"/>
    </source>
</evidence>
<reference evidence="11 12" key="1">
    <citation type="journal article" date="2013" name="Curr. Biol.">
        <title>The Genome of the Foraminiferan Reticulomyxa filosa.</title>
        <authorList>
            <person name="Glockner G."/>
            <person name="Hulsmann N."/>
            <person name="Schleicher M."/>
            <person name="Noegel A.A."/>
            <person name="Eichinger L."/>
            <person name="Gallinger C."/>
            <person name="Pawlowski J."/>
            <person name="Sierra R."/>
            <person name="Euteneuer U."/>
            <person name="Pillet L."/>
            <person name="Moustafa A."/>
            <person name="Platzer M."/>
            <person name="Groth M."/>
            <person name="Szafranski K."/>
            <person name="Schliwa M."/>
        </authorList>
    </citation>
    <scope>NUCLEOTIDE SEQUENCE [LARGE SCALE GENOMIC DNA]</scope>
</reference>
<evidence type="ECO:0000256" key="5">
    <source>
        <dbReference type="ARBA" id="ARBA00023054"/>
    </source>
</evidence>
<gene>
    <name evidence="11" type="ORF">RFI_10670</name>
</gene>
<evidence type="ECO:0000256" key="9">
    <source>
        <dbReference type="SAM" id="Phobius"/>
    </source>
</evidence>
<organism evidence="11 12">
    <name type="scientific">Reticulomyxa filosa</name>
    <dbReference type="NCBI Taxonomy" id="46433"/>
    <lineage>
        <taxon>Eukaryota</taxon>
        <taxon>Sar</taxon>
        <taxon>Rhizaria</taxon>
        <taxon>Retaria</taxon>
        <taxon>Foraminifera</taxon>
        <taxon>Monothalamids</taxon>
        <taxon>Reticulomyxidae</taxon>
        <taxon>Reticulomyxa</taxon>
    </lineage>
</organism>
<dbReference type="GO" id="GO:0005930">
    <property type="term" value="C:axoneme"/>
    <property type="evidence" value="ECO:0007669"/>
    <property type="project" value="UniProtKB-SubCell"/>
</dbReference>
<keyword evidence="2" id="KW-0963">Cytoplasm</keyword>
<keyword evidence="3" id="KW-0853">WD repeat</keyword>
<dbReference type="Proteomes" id="UP000023152">
    <property type="component" value="Unassembled WGS sequence"/>
</dbReference>
<evidence type="ECO:0000256" key="2">
    <source>
        <dbReference type="ARBA" id="ARBA00022490"/>
    </source>
</evidence>
<feature type="region of interest" description="Disordered" evidence="8">
    <location>
        <begin position="242"/>
        <end position="323"/>
    </location>
</feature>
<evidence type="ECO:0000259" key="10">
    <source>
        <dbReference type="Pfam" id="PF23409"/>
    </source>
</evidence>
<name>X6NL89_RETFI</name>
<proteinExistence type="predicted"/>
<evidence type="ECO:0000256" key="3">
    <source>
        <dbReference type="ARBA" id="ARBA00022574"/>
    </source>
</evidence>
<dbReference type="InterPro" id="IPR015943">
    <property type="entry name" value="WD40/YVTN_repeat-like_dom_sf"/>
</dbReference>
<sequence length="922" mass="105317">MSHCLDLYASFGIDRKHNATKTIKAFRYTKGTIFDAYKMIHYFLFISDKTIKKIIHGHMDGIGAIAIHPSHQYFACGELGKNPNIYIYQYPSFEEHQTLSNGSEKGYSDMQFSPDGQYLASVSTSPDYMLTIWNWTYGTIILRTKAFSQDIFTVGFSPFDNNRLITCGSGHIRFWEMSKTFTGLKLQGKTGKFGKIDISDIHAFVEFNSGKILTGSESGILLMWQGDKVQYTVYAGATNRSRKRKKFTTRRSTSEGSHISSNNSIDSDNALGEQECEEEVENRSLKRSELQDSNSDITSARTEKMDGSSEDVSENKNQKESIETKPCHDGDIIYLEMDDKLGLISAGEDGFIKIWEMDDLEYFEPSEKSDHFELTLVRQIFIGDTTDTQCKKEAKRLENDKKCLLTSVVKNQEKEWIIQDAYGHIWILSREKKKRLLVIIIKGVVPSYSSHNFVCVGLDNTIRNFNLQSKSCDVQKNCQAAIHFVIPLSTPYFCYVSLCIFFLIFLISITIVSSFFFLYILRQINKKKKDLMGCSDGVIRIYQQGSTNFVLKKSLRLHNEAVVNGSIAKSGEYVVTVTTQEIFFSKIMVGDILSIFLFSPYIVIILLVVLLFIFNHFICSKKKNNNKFHTPKYVEFTPFDPVQKEEEGKNRVSVVPQLSVQLGGQDMPENKSAQDRPTTSNKTDNLKWIDFKRVPWQICCLLGVPTHSKSLSDTINNPCTNDVFLLSLTIGESNMPYFYEWTLQSDNSTKERDSTQTVAACDYWFDEKTGTKAFKSFCDEPINYMAFSPSRFFLLFATVSSLIQIRSAQDYNVCGTPFFFSFTVLFLFTRLTGANSKTGFFFYLFWIIYIGSNVKLIFSDSNVQPLESESDCTDKSAQDYSVESEKKQKKIVCIDTREPNKQKLTIRVVFLNLYLFVHAKKG</sequence>
<keyword evidence="9" id="KW-0472">Membrane</keyword>
<evidence type="ECO:0000256" key="6">
    <source>
        <dbReference type="ARBA" id="ARBA00023212"/>
    </source>
</evidence>
<keyword evidence="9" id="KW-0812">Transmembrane</keyword>
<feature type="transmembrane region" description="Helical" evidence="9">
    <location>
        <begin position="592"/>
        <end position="614"/>
    </location>
</feature>
<accession>X6NL89</accession>
<dbReference type="Pfam" id="PF23409">
    <property type="entry name" value="Beta-prop_EML"/>
    <property type="match status" value="1"/>
</dbReference>
<feature type="compositionally biased region" description="Polar residues" evidence="8">
    <location>
        <begin position="291"/>
        <end position="300"/>
    </location>
</feature>
<dbReference type="SMART" id="SM00320">
    <property type="entry name" value="WD40"/>
    <property type="match status" value="5"/>
</dbReference>
<dbReference type="PANTHER" id="PTHR14885">
    <property type="entry name" value="CILIA- AND FLAGELLA-ASSOCIATED PROTEIN 43-RELATED"/>
    <property type="match status" value="1"/>
</dbReference>
<keyword evidence="5" id="KW-0175">Coiled coil</keyword>
<keyword evidence="6" id="KW-0206">Cytoskeleton</keyword>
<feature type="compositionally biased region" description="Low complexity" evidence="8">
    <location>
        <begin position="259"/>
        <end position="269"/>
    </location>
</feature>
<evidence type="ECO:0000256" key="1">
    <source>
        <dbReference type="ARBA" id="ARBA00004430"/>
    </source>
</evidence>
<comment type="caution">
    <text evidence="11">The sequence shown here is derived from an EMBL/GenBank/DDBJ whole genome shotgun (WGS) entry which is preliminary data.</text>
</comment>
<dbReference type="AlphaFoldDB" id="X6NL89"/>
<feature type="domain" description="EML-like first beta-propeller" evidence="10">
    <location>
        <begin position="57"/>
        <end position="232"/>
    </location>
</feature>
<dbReference type="SUPFAM" id="SSF50978">
    <property type="entry name" value="WD40 repeat-like"/>
    <property type="match status" value="2"/>
</dbReference>
<dbReference type="PANTHER" id="PTHR14885:SF3">
    <property type="entry name" value="CILIA- AND FLAGELLA-ASSOCIATED PROTEIN 44"/>
    <property type="match status" value="1"/>
</dbReference>
<evidence type="ECO:0000313" key="11">
    <source>
        <dbReference type="EMBL" id="ETO26469.1"/>
    </source>
</evidence>
<feature type="compositionally biased region" description="Basic and acidic residues" evidence="8">
    <location>
        <begin position="281"/>
        <end position="290"/>
    </location>
</feature>
<protein>
    <recommendedName>
        <fullName evidence="10">EML-like first beta-propeller domain-containing protein</fullName>
    </recommendedName>
</protein>
<dbReference type="InterPro" id="IPR036322">
    <property type="entry name" value="WD40_repeat_dom_sf"/>
</dbReference>
<dbReference type="InterPro" id="IPR001680">
    <property type="entry name" value="WD40_rpt"/>
</dbReference>
<feature type="transmembrane region" description="Helical" evidence="9">
    <location>
        <begin position="495"/>
        <end position="521"/>
    </location>
</feature>
<keyword evidence="12" id="KW-1185">Reference proteome</keyword>
<dbReference type="EMBL" id="ASPP01007854">
    <property type="protein sequence ID" value="ETO26469.1"/>
    <property type="molecule type" value="Genomic_DNA"/>
</dbReference>
<dbReference type="Gene3D" id="2.130.10.10">
    <property type="entry name" value="YVTN repeat-like/Quinoprotein amine dehydrogenase"/>
    <property type="match status" value="2"/>
</dbReference>
<evidence type="ECO:0000256" key="8">
    <source>
        <dbReference type="SAM" id="MobiDB-lite"/>
    </source>
</evidence>
<dbReference type="InterPro" id="IPR055439">
    <property type="entry name" value="Beta-prop_EML_1st"/>
</dbReference>